<evidence type="ECO:0000256" key="6">
    <source>
        <dbReference type="PIRSR" id="PIRSR624869-1"/>
    </source>
</evidence>
<dbReference type="GO" id="GO:0005794">
    <property type="term" value="C:Golgi apparatus"/>
    <property type="evidence" value="ECO:0007669"/>
    <property type="project" value="UniProtKB-SubCell"/>
</dbReference>
<feature type="binding site" evidence="8">
    <location>
        <position position="169"/>
    </location>
    <ligand>
        <name>Mn(2+)</name>
        <dbReference type="ChEBI" id="CHEBI:29035"/>
    </ligand>
</feature>
<keyword evidence="5" id="KW-0325">Glycoprotein</keyword>
<dbReference type="GO" id="GO:0016773">
    <property type="term" value="F:phosphotransferase activity, alcohol group as acceptor"/>
    <property type="evidence" value="ECO:0007669"/>
    <property type="project" value="TreeGrafter"/>
</dbReference>
<dbReference type="PANTHER" id="PTHR12450">
    <property type="entry name" value="DENTIN MATRIX PROTEIN 4 PROTEIN FAM20"/>
    <property type="match status" value="1"/>
</dbReference>
<keyword evidence="3" id="KW-0333">Golgi apparatus</keyword>
<dbReference type="GO" id="GO:0005524">
    <property type="term" value="F:ATP binding"/>
    <property type="evidence" value="ECO:0007669"/>
    <property type="project" value="UniProtKB-KW"/>
</dbReference>
<keyword evidence="8" id="KW-0479">Metal-binding</keyword>
<feature type="transmembrane region" description="Helical" evidence="9">
    <location>
        <begin position="9"/>
        <end position="31"/>
    </location>
</feature>
<feature type="binding site" evidence="7">
    <location>
        <position position="134"/>
    </location>
    <ligand>
        <name>ATP</name>
        <dbReference type="ChEBI" id="CHEBI:30616"/>
    </ligand>
</feature>
<feature type="binding site" evidence="7">
    <location>
        <position position="317"/>
    </location>
    <ligand>
        <name>ATP</name>
        <dbReference type="ChEBI" id="CHEBI:30616"/>
    </ligand>
</feature>
<keyword evidence="7" id="KW-0547">Nucleotide-binding</keyword>
<sequence>MVIRTRKTLLMFFIALIVVFTLTSLCFIKILNRAESVTTTPKIKVHDNILNELPFIQNKFKRRHYLNDTTWDNFLKNTKSLTPNVKAELLWNEVRSWVSKTQFYDATSPHLGTVLNLLKSAKIIKADVDTRGTQLKLLLTLEGHQQVVFKPKWYPIDKVIDGPVYAGKDRYGSEILAFYLSAILQKPLTPLTTERNISLSKDIVPVATKRLLSTIFNHKSVLCVYGKCFYCKRNDPVCEDDNNMLSGAVSLNINATFIYHRSPWQRTYKKGKLALWETLDNYCQFIKPKLSTRNLLDLVDAAIFDFLIQNGDRHHYETFDGNIILLDNGKGLGNPYTHHLDILAPLYQCCMLRNTTWTRLQQLSSGLLRSHLESIPNIWNFVTKPHINAIEHRLNIIYAAVKFCRNRSKGMP</sequence>
<evidence type="ECO:0000259" key="10">
    <source>
        <dbReference type="Pfam" id="PF06702"/>
    </source>
</evidence>
<evidence type="ECO:0000256" key="4">
    <source>
        <dbReference type="ARBA" id="ARBA00023157"/>
    </source>
</evidence>
<keyword evidence="9" id="KW-1133">Transmembrane helix</keyword>
<evidence type="ECO:0000313" key="12">
    <source>
        <dbReference type="Proteomes" id="UP001329430"/>
    </source>
</evidence>
<evidence type="ECO:0000256" key="5">
    <source>
        <dbReference type="ARBA" id="ARBA00023180"/>
    </source>
</evidence>
<feature type="binding site" evidence="7">
    <location>
        <position position="150"/>
    </location>
    <ligand>
        <name>ATP</name>
        <dbReference type="ChEBI" id="CHEBI:30616"/>
    </ligand>
</feature>
<protein>
    <recommendedName>
        <fullName evidence="10">FAM20 C-terminal domain-containing protein</fullName>
    </recommendedName>
</protein>
<name>A0AAN7VSH1_9COLE</name>
<evidence type="ECO:0000256" key="9">
    <source>
        <dbReference type="SAM" id="Phobius"/>
    </source>
</evidence>
<evidence type="ECO:0000313" key="11">
    <source>
        <dbReference type="EMBL" id="KAK5649109.1"/>
    </source>
</evidence>
<evidence type="ECO:0000256" key="8">
    <source>
        <dbReference type="PIRSR" id="PIRSR624869-3"/>
    </source>
</evidence>
<evidence type="ECO:0000256" key="1">
    <source>
        <dbReference type="ARBA" id="ARBA00004555"/>
    </source>
</evidence>
<dbReference type="AlphaFoldDB" id="A0AAN7VSH1"/>
<organism evidence="11 12">
    <name type="scientific">Pyrocoelia pectoralis</name>
    <dbReference type="NCBI Taxonomy" id="417401"/>
    <lineage>
        <taxon>Eukaryota</taxon>
        <taxon>Metazoa</taxon>
        <taxon>Ecdysozoa</taxon>
        <taxon>Arthropoda</taxon>
        <taxon>Hexapoda</taxon>
        <taxon>Insecta</taxon>
        <taxon>Pterygota</taxon>
        <taxon>Neoptera</taxon>
        <taxon>Endopterygota</taxon>
        <taxon>Coleoptera</taxon>
        <taxon>Polyphaga</taxon>
        <taxon>Elateriformia</taxon>
        <taxon>Elateroidea</taxon>
        <taxon>Lampyridae</taxon>
        <taxon>Lampyrinae</taxon>
        <taxon>Pyrocoelia</taxon>
    </lineage>
</organism>
<dbReference type="GO" id="GO:0046872">
    <property type="term" value="F:metal ion binding"/>
    <property type="evidence" value="ECO:0007669"/>
    <property type="project" value="UniProtKB-KW"/>
</dbReference>
<keyword evidence="8" id="KW-0464">Manganese</keyword>
<comment type="cofactor">
    <cofactor evidence="8">
        <name>Mn(2+)</name>
        <dbReference type="ChEBI" id="CHEBI:29035"/>
    </cofactor>
</comment>
<feature type="domain" description="FAM20 C-terminal" evidence="10">
    <location>
        <begin position="220"/>
        <end position="408"/>
    </location>
</feature>
<keyword evidence="9" id="KW-0812">Transmembrane</keyword>
<dbReference type="InterPro" id="IPR024869">
    <property type="entry name" value="FAM20"/>
</dbReference>
<feature type="binding site" evidence="8">
    <location>
        <position position="327"/>
    </location>
    <ligand>
        <name>Mn(2+)</name>
        <dbReference type="ChEBI" id="CHEBI:29035"/>
    </ligand>
</feature>
<feature type="active site" evidence="6">
    <location>
        <position position="312"/>
    </location>
</feature>
<gene>
    <name evidence="11" type="ORF">RI129_004001</name>
</gene>
<accession>A0AAN7VSH1</accession>
<reference evidence="11 12" key="1">
    <citation type="journal article" date="2024" name="Insects">
        <title>An Improved Chromosome-Level Genome Assembly of the Firefly Pyrocoelia pectoralis.</title>
        <authorList>
            <person name="Fu X."/>
            <person name="Meyer-Rochow V.B."/>
            <person name="Ballantyne L."/>
            <person name="Zhu X."/>
        </authorList>
    </citation>
    <scope>NUCLEOTIDE SEQUENCE [LARGE SCALE GENOMIC DNA]</scope>
    <source>
        <strain evidence="11">XCY_ONT2</strain>
    </source>
</reference>
<keyword evidence="7" id="KW-0067">ATP-binding</keyword>
<dbReference type="InterPro" id="IPR009581">
    <property type="entry name" value="FAM20_C"/>
</dbReference>
<dbReference type="Pfam" id="PF06702">
    <property type="entry name" value="Fam20C"/>
    <property type="match status" value="1"/>
</dbReference>
<dbReference type="Proteomes" id="UP001329430">
    <property type="component" value="Chromosome 2"/>
</dbReference>
<evidence type="ECO:0000256" key="2">
    <source>
        <dbReference type="ARBA" id="ARBA00006557"/>
    </source>
</evidence>
<comment type="caution">
    <text evidence="11">The sequence shown here is derived from an EMBL/GenBank/DDBJ whole genome shotgun (WGS) entry which is preliminary data.</text>
</comment>
<evidence type="ECO:0000256" key="7">
    <source>
        <dbReference type="PIRSR" id="PIRSR624869-2"/>
    </source>
</evidence>
<comment type="similarity">
    <text evidence="2">Belongs to the FAM20 family.</text>
</comment>
<keyword evidence="12" id="KW-1185">Reference proteome</keyword>
<comment type="subcellular location">
    <subcellularLocation>
        <location evidence="1">Golgi apparatus</location>
    </subcellularLocation>
</comment>
<evidence type="ECO:0000256" key="3">
    <source>
        <dbReference type="ARBA" id="ARBA00023034"/>
    </source>
</evidence>
<keyword evidence="9" id="KW-0472">Membrane</keyword>
<feature type="binding site" evidence="7">
    <location>
        <position position="327"/>
    </location>
    <ligand>
        <name>ATP</name>
        <dbReference type="ChEBI" id="CHEBI:30616"/>
    </ligand>
</feature>
<dbReference type="EMBL" id="JAVRBK010000002">
    <property type="protein sequence ID" value="KAK5649109.1"/>
    <property type="molecule type" value="Genomic_DNA"/>
</dbReference>
<dbReference type="PANTHER" id="PTHR12450:SF14">
    <property type="entry name" value="GLYCOSAMINOGLYCAN XYLOSYLKINASE"/>
    <property type="match status" value="1"/>
</dbReference>
<proteinExistence type="inferred from homology"/>
<keyword evidence="4" id="KW-1015">Disulfide bond</keyword>